<protein>
    <submittedName>
        <fullName evidence="1">Uncharacterized protein</fullName>
    </submittedName>
</protein>
<organism evidence="1 2">
    <name type="scientific">Megalops atlanticus</name>
    <name type="common">Tarpon</name>
    <name type="synonym">Clupea gigantea</name>
    <dbReference type="NCBI Taxonomy" id="7932"/>
    <lineage>
        <taxon>Eukaryota</taxon>
        <taxon>Metazoa</taxon>
        <taxon>Chordata</taxon>
        <taxon>Craniata</taxon>
        <taxon>Vertebrata</taxon>
        <taxon>Euteleostomi</taxon>
        <taxon>Actinopterygii</taxon>
        <taxon>Neopterygii</taxon>
        <taxon>Teleostei</taxon>
        <taxon>Elopiformes</taxon>
        <taxon>Megalopidae</taxon>
        <taxon>Megalops</taxon>
    </lineage>
</organism>
<gene>
    <name evidence="1" type="ORF">MATL_G00076770</name>
</gene>
<dbReference type="EMBL" id="JAFDVH010000005">
    <property type="protein sequence ID" value="KAG7478093.1"/>
    <property type="molecule type" value="Genomic_DNA"/>
</dbReference>
<accession>A0A9D3Q693</accession>
<proteinExistence type="predicted"/>
<dbReference type="Proteomes" id="UP001046870">
    <property type="component" value="Chromosome 5"/>
</dbReference>
<evidence type="ECO:0000313" key="1">
    <source>
        <dbReference type="EMBL" id="KAG7478093.1"/>
    </source>
</evidence>
<sequence>MGRCLLQISSRESETEGRRLLFPQEDYGSCTWNEQSSVAKGLGDGNILGRSGINMWCLHCTSEKTQSLLELELDSW</sequence>
<comment type="caution">
    <text evidence="1">The sequence shown here is derived from an EMBL/GenBank/DDBJ whole genome shotgun (WGS) entry which is preliminary data.</text>
</comment>
<reference evidence="1" key="1">
    <citation type="submission" date="2021-01" db="EMBL/GenBank/DDBJ databases">
        <authorList>
            <person name="Zahm M."/>
            <person name="Roques C."/>
            <person name="Cabau C."/>
            <person name="Klopp C."/>
            <person name="Donnadieu C."/>
            <person name="Jouanno E."/>
            <person name="Lampietro C."/>
            <person name="Louis A."/>
            <person name="Herpin A."/>
            <person name="Echchiki A."/>
            <person name="Berthelot C."/>
            <person name="Parey E."/>
            <person name="Roest-Crollius H."/>
            <person name="Braasch I."/>
            <person name="Postlethwait J."/>
            <person name="Bobe J."/>
            <person name="Montfort J."/>
            <person name="Bouchez O."/>
            <person name="Begum T."/>
            <person name="Mejri S."/>
            <person name="Adams A."/>
            <person name="Chen W.-J."/>
            <person name="Guiguen Y."/>
        </authorList>
    </citation>
    <scope>NUCLEOTIDE SEQUENCE</scope>
    <source>
        <strain evidence="1">YG-15Mar2019-1</strain>
        <tissue evidence="1">Brain</tissue>
    </source>
</reference>
<name>A0A9D3Q693_MEGAT</name>
<evidence type="ECO:0000313" key="2">
    <source>
        <dbReference type="Proteomes" id="UP001046870"/>
    </source>
</evidence>
<keyword evidence="2" id="KW-1185">Reference proteome</keyword>
<dbReference type="AlphaFoldDB" id="A0A9D3Q693"/>